<feature type="region of interest" description="Disordered" evidence="12">
    <location>
        <begin position="45"/>
        <end position="78"/>
    </location>
</feature>
<dbReference type="KEGG" id="bbel:109485793"/>
<feature type="transmembrane region" description="Helical" evidence="13">
    <location>
        <begin position="164"/>
        <end position="182"/>
    </location>
</feature>
<name>A0A6P5ASM7_BRABE</name>
<dbReference type="EC" id="3.4.21.105" evidence="4"/>
<dbReference type="GO" id="GO:0004252">
    <property type="term" value="F:serine-type endopeptidase activity"/>
    <property type="evidence" value="ECO:0007669"/>
    <property type="project" value="InterPro"/>
</dbReference>
<organism evidence="15 16">
    <name type="scientific">Branchiostoma belcheri</name>
    <name type="common">Amphioxus</name>
    <dbReference type="NCBI Taxonomy" id="7741"/>
    <lineage>
        <taxon>Eukaryota</taxon>
        <taxon>Metazoa</taxon>
        <taxon>Chordata</taxon>
        <taxon>Cephalochordata</taxon>
        <taxon>Leptocardii</taxon>
        <taxon>Amphioxiformes</taxon>
        <taxon>Branchiostomatidae</taxon>
        <taxon>Branchiostoma</taxon>
    </lineage>
</organism>
<dbReference type="InterPro" id="IPR022764">
    <property type="entry name" value="Peptidase_S54_rhomboid_dom"/>
</dbReference>
<feature type="compositionally biased region" description="Basic and acidic residues" evidence="12">
    <location>
        <begin position="48"/>
        <end position="72"/>
    </location>
</feature>
<feature type="transmembrane region" description="Helical" evidence="13">
    <location>
        <begin position="101"/>
        <end position="120"/>
    </location>
</feature>
<evidence type="ECO:0000256" key="1">
    <source>
        <dbReference type="ARBA" id="ARBA00000156"/>
    </source>
</evidence>
<evidence type="ECO:0000256" key="8">
    <source>
        <dbReference type="ARBA" id="ARBA00022946"/>
    </source>
</evidence>
<evidence type="ECO:0000313" key="16">
    <source>
        <dbReference type="RefSeq" id="XP_019645036.1"/>
    </source>
</evidence>
<dbReference type="GO" id="GO:0005743">
    <property type="term" value="C:mitochondrial inner membrane"/>
    <property type="evidence" value="ECO:0007669"/>
    <property type="project" value="UniProtKB-SubCell"/>
</dbReference>
<keyword evidence="10" id="KW-0496">Mitochondrion</keyword>
<sequence>MPRAGSVTSAVRLCVGMSVMFRKAVRGFLGPRNRLSLQQQFGFRRAPKKEDPQTLKSQQTKEVESFSEKHADQSLQKSGLSPELNYQTLTSVSYRRLFKPFCFAVGFSGVSFVGASIWQYENLRLLTRRLIGLDGDFFRDRIHPPKAGQWRREINKFWQNLTEGQKVVSVIIGLNGLVYLLWRIPGTQATMLKYFTSNIASTAICLPMVLSTFSHYSFLHYAVNMYVLWSFSTSAVAILGKEQFTAFYLTAGVVSNLASYAAKVGLQRFGPSLGASGAIMGVLGLVCTQVPEAQLAIVFFPFVTFTAGSAIKVIMGLDAAGVLLGWKFFDHAAHLGGALCGIWYMLYGHKQIWQNREPIMRAWHKLRDPAQPPPKS</sequence>
<dbReference type="PANTHER" id="PTHR43731">
    <property type="entry name" value="RHOMBOID PROTEASE"/>
    <property type="match status" value="1"/>
</dbReference>
<dbReference type="RefSeq" id="XP_019645036.1">
    <property type="nucleotide sequence ID" value="XM_019789477.1"/>
</dbReference>
<evidence type="ECO:0000256" key="2">
    <source>
        <dbReference type="ARBA" id="ARBA00004448"/>
    </source>
</evidence>
<keyword evidence="11 13" id="KW-0472">Membrane</keyword>
<dbReference type="GO" id="GO:0006465">
    <property type="term" value="P:signal peptide processing"/>
    <property type="evidence" value="ECO:0007669"/>
    <property type="project" value="TreeGrafter"/>
</dbReference>
<accession>A0A6P5ASM7</accession>
<evidence type="ECO:0000256" key="7">
    <source>
        <dbReference type="ARBA" id="ARBA00022801"/>
    </source>
</evidence>
<evidence type="ECO:0000256" key="3">
    <source>
        <dbReference type="ARBA" id="ARBA00009045"/>
    </source>
</evidence>
<gene>
    <name evidence="16" type="primary">LOC109485793</name>
</gene>
<dbReference type="InterPro" id="IPR035952">
    <property type="entry name" value="Rhomboid-like_sf"/>
</dbReference>
<evidence type="ECO:0000256" key="10">
    <source>
        <dbReference type="ARBA" id="ARBA00023128"/>
    </source>
</evidence>
<dbReference type="AlphaFoldDB" id="A0A6P5ASM7"/>
<evidence type="ECO:0000256" key="11">
    <source>
        <dbReference type="ARBA" id="ARBA00023136"/>
    </source>
</evidence>
<evidence type="ECO:0000259" key="14">
    <source>
        <dbReference type="Pfam" id="PF01694"/>
    </source>
</evidence>
<feature type="transmembrane region" description="Helical" evidence="13">
    <location>
        <begin position="194"/>
        <end position="213"/>
    </location>
</feature>
<feature type="transmembrane region" description="Helical" evidence="13">
    <location>
        <begin position="295"/>
        <end position="316"/>
    </location>
</feature>
<evidence type="ECO:0000256" key="4">
    <source>
        <dbReference type="ARBA" id="ARBA00013039"/>
    </source>
</evidence>
<keyword evidence="5 13" id="KW-0812">Transmembrane</keyword>
<keyword evidence="9 13" id="KW-1133">Transmembrane helix</keyword>
<feature type="transmembrane region" description="Helical" evidence="13">
    <location>
        <begin position="269"/>
        <end position="288"/>
    </location>
</feature>
<dbReference type="PANTHER" id="PTHR43731:SF14">
    <property type="entry name" value="PRESENILIN-ASSOCIATED RHOMBOID-LIKE PROTEIN, MITOCHONDRIAL"/>
    <property type="match status" value="1"/>
</dbReference>
<feature type="domain" description="Peptidase S54 rhomboid" evidence="14">
    <location>
        <begin position="208"/>
        <end position="349"/>
    </location>
</feature>
<comment type="catalytic activity">
    <reaction evidence="1">
        <text>Cleaves type-1 transmembrane domains using a catalytic dyad composed of serine and histidine that are contributed by different transmembrane domains.</text>
        <dbReference type="EC" id="3.4.21.105"/>
    </reaction>
</comment>
<keyword evidence="6" id="KW-0999">Mitochondrion inner membrane</keyword>
<keyword evidence="8" id="KW-0809">Transit peptide</keyword>
<dbReference type="SUPFAM" id="SSF144091">
    <property type="entry name" value="Rhomboid-like"/>
    <property type="match status" value="1"/>
</dbReference>
<proteinExistence type="inferred from homology"/>
<keyword evidence="15" id="KW-1185">Reference proteome</keyword>
<evidence type="ECO:0000256" key="6">
    <source>
        <dbReference type="ARBA" id="ARBA00022792"/>
    </source>
</evidence>
<comment type="similarity">
    <text evidence="3">Belongs to the peptidase S54 family.</text>
</comment>
<comment type="subcellular location">
    <subcellularLocation>
        <location evidence="2">Mitochondrion inner membrane</location>
        <topology evidence="2">Multi-pass membrane protein</topology>
    </subcellularLocation>
</comment>
<evidence type="ECO:0000256" key="12">
    <source>
        <dbReference type="SAM" id="MobiDB-lite"/>
    </source>
</evidence>
<protein>
    <recommendedName>
        <fullName evidence="4">rhomboid protease</fullName>
        <ecNumber evidence="4">3.4.21.105</ecNumber>
    </recommendedName>
</protein>
<evidence type="ECO:0000256" key="9">
    <source>
        <dbReference type="ARBA" id="ARBA00022989"/>
    </source>
</evidence>
<evidence type="ECO:0000256" key="5">
    <source>
        <dbReference type="ARBA" id="ARBA00022692"/>
    </source>
</evidence>
<evidence type="ECO:0000256" key="13">
    <source>
        <dbReference type="SAM" id="Phobius"/>
    </source>
</evidence>
<dbReference type="FunFam" id="1.20.1540.10:FF:000005">
    <property type="entry name" value="Presenilins-associated rhomboid-like protein, mitochondrial"/>
    <property type="match status" value="1"/>
</dbReference>
<dbReference type="OrthoDB" id="10260614at2759"/>
<feature type="transmembrane region" description="Helical" evidence="13">
    <location>
        <begin position="328"/>
        <end position="347"/>
    </location>
</feature>
<reference evidence="16" key="1">
    <citation type="submission" date="2025-08" db="UniProtKB">
        <authorList>
            <consortium name="RefSeq"/>
        </authorList>
    </citation>
    <scope>IDENTIFICATION</scope>
    <source>
        <tissue evidence="16">Gonad</tissue>
    </source>
</reference>
<keyword evidence="7" id="KW-0378">Hydrolase</keyword>
<dbReference type="Pfam" id="PF01694">
    <property type="entry name" value="Rhomboid"/>
    <property type="match status" value="1"/>
</dbReference>
<evidence type="ECO:0000313" key="15">
    <source>
        <dbReference type="Proteomes" id="UP000515135"/>
    </source>
</evidence>
<dbReference type="Gene3D" id="1.20.1540.10">
    <property type="entry name" value="Rhomboid-like"/>
    <property type="match status" value="1"/>
</dbReference>
<dbReference type="GeneID" id="109485793"/>
<dbReference type="InterPro" id="IPR050925">
    <property type="entry name" value="Rhomboid_protease_S54"/>
</dbReference>
<dbReference type="Proteomes" id="UP000515135">
    <property type="component" value="Unplaced"/>
</dbReference>